<dbReference type="Proteomes" id="UP000095283">
    <property type="component" value="Unplaced"/>
</dbReference>
<evidence type="ECO:0000313" key="3">
    <source>
        <dbReference type="WBParaSite" id="Hba_12631"/>
    </source>
</evidence>
<feature type="chain" id="PRO_5009310993" evidence="1">
    <location>
        <begin position="20"/>
        <end position="71"/>
    </location>
</feature>
<proteinExistence type="predicted"/>
<protein>
    <submittedName>
        <fullName evidence="3">Secreted protein</fullName>
    </submittedName>
</protein>
<feature type="signal peptide" evidence="1">
    <location>
        <begin position="1"/>
        <end position="19"/>
    </location>
</feature>
<name>A0A1I7X5G7_HETBA</name>
<reference evidence="3" key="1">
    <citation type="submission" date="2016-11" db="UniProtKB">
        <authorList>
            <consortium name="WormBaseParasite"/>
        </authorList>
    </citation>
    <scope>IDENTIFICATION</scope>
</reference>
<evidence type="ECO:0000313" key="2">
    <source>
        <dbReference type="Proteomes" id="UP000095283"/>
    </source>
</evidence>
<accession>A0A1I7X5G7</accession>
<organism evidence="2 3">
    <name type="scientific">Heterorhabditis bacteriophora</name>
    <name type="common">Entomopathogenic nematode worm</name>
    <dbReference type="NCBI Taxonomy" id="37862"/>
    <lineage>
        <taxon>Eukaryota</taxon>
        <taxon>Metazoa</taxon>
        <taxon>Ecdysozoa</taxon>
        <taxon>Nematoda</taxon>
        <taxon>Chromadorea</taxon>
        <taxon>Rhabditida</taxon>
        <taxon>Rhabditina</taxon>
        <taxon>Rhabditomorpha</taxon>
        <taxon>Strongyloidea</taxon>
        <taxon>Heterorhabditidae</taxon>
        <taxon>Heterorhabditis</taxon>
    </lineage>
</organism>
<dbReference type="WBParaSite" id="Hba_12631">
    <property type="protein sequence ID" value="Hba_12631"/>
    <property type="gene ID" value="Hba_12631"/>
</dbReference>
<evidence type="ECO:0000256" key="1">
    <source>
        <dbReference type="SAM" id="SignalP"/>
    </source>
</evidence>
<sequence>MHARSAVLTSALLSVLSSAFIEDKFDTNCGILLVCGGDIECIGALMTSLKLEDCFSGMSYVFSDSCFKIIS</sequence>
<keyword evidence="1" id="KW-0732">Signal</keyword>
<keyword evidence="2" id="KW-1185">Reference proteome</keyword>
<dbReference type="AlphaFoldDB" id="A0A1I7X5G7"/>